<evidence type="ECO:0000256" key="2">
    <source>
        <dbReference type="ARBA" id="ARBA00023043"/>
    </source>
</evidence>
<dbReference type="SMART" id="SM00248">
    <property type="entry name" value="ANK"/>
    <property type="match status" value="2"/>
</dbReference>
<comment type="caution">
    <text evidence="4">The sequence shown here is derived from an EMBL/GenBank/DDBJ whole genome shotgun (WGS) entry which is preliminary data.</text>
</comment>
<proteinExistence type="predicted"/>
<keyword evidence="2 3" id="KW-0040">ANK repeat</keyword>
<dbReference type="AlphaFoldDB" id="A0A9N9ZE43"/>
<accession>A0A9N9ZE43</accession>
<dbReference type="Gene3D" id="1.25.40.20">
    <property type="entry name" value="Ankyrin repeat-containing domain"/>
    <property type="match status" value="1"/>
</dbReference>
<name>A0A9N9ZE43_9HYPO</name>
<dbReference type="GO" id="GO:0085020">
    <property type="term" value="P:protein K6-linked ubiquitination"/>
    <property type="evidence" value="ECO:0007669"/>
    <property type="project" value="TreeGrafter"/>
</dbReference>
<dbReference type="OrthoDB" id="20872at2759"/>
<dbReference type="PANTHER" id="PTHR24171">
    <property type="entry name" value="ANKYRIN REPEAT DOMAIN-CONTAINING PROTEIN 39-RELATED"/>
    <property type="match status" value="1"/>
</dbReference>
<protein>
    <recommendedName>
        <fullName evidence="6">Ankyrin repeat protein</fullName>
    </recommendedName>
</protein>
<dbReference type="SUPFAM" id="SSF48403">
    <property type="entry name" value="Ankyrin repeat"/>
    <property type="match status" value="1"/>
</dbReference>
<evidence type="ECO:0000256" key="3">
    <source>
        <dbReference type="PROSITE-ProRule" id="PRU00023"/>
    </source>
</evidence>
<evidence type="ECO:0000313" key="5">
    <source>
        <dbReference type="Proteomes" id="UP000775872"/>
    </source>
</evidence>
<evidence type="ECO:0000313" key="4">
    <source>
        <dbReference type="EMBL" id="CAH0053534.1"/>
    </source>
</evidence>
<dbReference type="EMBL" id="CABFOC020000045">
    <property type="protein sequence ID" value="CAH0053534.1"/>
    <property type="molecule type" value="Genomic_DNA"/>
</dbReference>
<organism evidence="4 5">
    <name type="scientific">Clonostachys solani</name>
    <dbReference type="NCBI Taxonomy" id="160281"/>
    <lineage>
        <taxon>Eukaryota</taxon>
        <taxon>Fungi</taxon>
        <taxon>Dikarya</taxon>
        <taxon>Ascomycota</taxon>
        <taxon>Pezizomycotina</taxon>
        <taxon>Sordariomycetes</taxon>
        <taxon>Hypocreomycetidae</taxon>
        <taxon>Hypocreales</taxon>
        <taxon>Bionectriaceae</taxon>
        <taxon>Clonostachys</taxon>
    </lineage>
</organism>
<dbReference type="GO" id="GO:0004842">
    <property type="term" value="F:ubiquitin-protein transferase activity"/>
    <property type="evidence" value="ECO:0007669"/>
    <property type="project" value="TreeGrafter"/>
</dbReference>
<dbReference type="InterPro" id="IPR036770">
    <property type="entry name" value="Ankyrin_rpt-contain_sf"/>
</dbReference>
<evidence type="ECO:0008006" key="6">
    <source>
        <dbReference type="Google" id="ProtNLM"/>
    </source>
</evidence>
<keyword evidence="1" id="KW-0677">Repeat</keyword>
<dbReference type="Proteomes" id="UP000775872">
    <property type="component" value="Unassembled WGS sequence"/>
</dbReference>
<gene>
    <name evidence="4" type="ORF">CSOL1703_00005407</name>
</gene>
<evidence type="ECO:0000256" key="1">
    <source>
        <dbReference type="ARBA" id="ARBA00022737"/>
    </source>
</evidence>
<dbReference type="PROSITE" id="PS50088">
    <property type="entry name" value="ANK_REPEAT"/>
    <property type="match status" value="1"/>
</dbReference>
<dbReference type="Pfam" id="PF12796">
    <property type="entry name" value="Ank_2"/>
    <property type="match status" value="1"/>
</dbReference>
<dbReference type="InterPro" id="IPR002110">
    <property type="entry name" value="Ankyrin_rpt"/>
</dbReference>
<feature type="repeat" description="ANK" evidence="3">
    <location>
        <begin position="111"/>
        <end position="143"/>
    </location>
</feature>
<reference evidence="4" key="1">
    <citation type="submission" date="2021-10" db="EMBL/GenBank/DDBJ databases">
        <authorList>
            <person name="Piombo E."/>
        </authorList>
    </citation>
    <scope>NUCLEOTIDE SEQUENCE</scope>
</reference>
<sequence>MNGDMELLEMALYPPSRADPNSTAYFDYIPTEPIASRQQLKTQQLLEKAQFFAKNWEVYSRLASLLPEPRATLRGALIRRFAEYGNLNIVKNLLDNGYHVDGEAEVKRTCSRGTPLYLASRYGNANVVNLLLKRGADVEKAGLNDFRPLLGAIKSGNISIVQKLLEYGAKCYSNDIEQALLSEHEKMIDLLFGQYTEECFYAGLGSELAQEMPRYGLTSMSKLLHDRGYFRYVDGKIVASTDPEEGRGLCELCGYLHKESNV</sequence>
<keyword evidence="5" id="KW-1185">Reference proteome</keyword>
<dbReference type="PROSITE" id="PS50297">
    <property type="entry name" value="ANK_REP_REGION"/>
    <property type="match status" value="1"/>
</dbReference>
<dbReference type="PANTHER" id="PTHR24171:SF8">
    <property type="entry name" value="BRCA1-ASSOCIATED RING DOMAIN PROTEIN 1"/>
    <property type="match status" value="1"/>
</dbReference>